<gene>
    <name evidence="3" type="ORF">C6A27_02645</name>
</gene>
<dbReference type="RefSeq" id="WP_106383994.1">
    <property type="nucleotide sequence ID" value="NZ_PVSZ01000006.1"/>
</dbReference>
<name>A0A2T0G6K6_STRAP</name>
<organism evidence="3 4">
    <name type="scientific">Streptococcus anginosus</name>
    <dbReference type="NCBI Taxonomy" id="1328"/>
    <lineage>
        <taxon>Bacteria</taxon>
        <taxon>Bacillati</taxon>
        <taxon>Bacillota</taxon>
        <taxon>Bacilli</taxon>
        <taxon>Lactobacillales</taxon>
        <taxon>Streptococcaceae</taxon>
        <taxon>Streptococcus</taxon>
        <taxon>Streptococcus anginosus group</taxon>
    </lineage>
</organism>
<protein>
    <recommendedName>
        <fullName evidence="5">DUF1049 domain-containing protein</fullName>
    </recommendedName>
</protein>
<evidence type="ECO:0000256" key="1">
    <source>
        <dbReference type="SAM" id="Coils"/>
    </source>
</evidence>
<feature type="transmembrane region" description="Helical" evidence="2">
    <location>
        <begin position="12"/>
        <end position="30"/>
    </location>
</feature>
<feature type="coiled-coil region" evidence="1">
    <location>
        <begin position="76"/>
        <end position="103"/>
    </location>
</feature>
<dbReference type="EMBL" id="PVSZ01000006">
    <property type="protein sequence ID" value="PRT71679.1"/>
    <property type="molecule type" value="Genomic_DNA"/>
</dbReference>
<sequence>MTNKGGACCKVSWLTGFSLIFILIIVLVLFEKYVGSDFFAITVLEINGKKLSLRFILYLLSVLIAFLSGCLVSQKGKENRQKRQDMKDKIEELERHLDCIYKKGK</sequence>
<accession>A0A2T0G6K6</accession>
<dbReference type="Proteomes" id="UP000238573">
    <property type="component" value="Unassembled WGS sequence"/>
</dbReference>
<feature type="transmembrane region" description="Helical" evidence="2">
    <location>
        <begin position="55"/>
        <end position="73"/>
    </location>
</feature>
<reference evidence="3 4" key="1">
    <citation type="journal article" date="1993" name="J. Dent. Res.">
        <title>The isolation and characterization of milleri group streptococci from dental periapical abscesses.</title>
        <authorList>
            <person name="Fisher L.E."/>
            <person name="Russell R.R."/>
        </authorList>
    </citation>
    <scope>NUCLEOTIDE SEQUENCE [LARGE SCALE GENOMIC DNA]</scope>
    <source>
        <strain evidence="3 4">OUP21</strain>
    </source>
</reference>
<keyword evidence="1" id="KW-0175">Coiled coil</keyword>
<evidence type="ECO:0000313" key="3">
    <source>
        <dbReference type="EMBL" id="PRT71679.1"/>
    </source>
</evidence>
<proteinExistence type="predicted"/>
<keyword evidence="2" id="KW-1133">Transmembrane helix</keyword>
<keyword evidence="2" id="KW-0472">Membrane</keyword>
<evidence type="ECO:0008006" key="5">
    <source>
        <dbReference type="Google" id="ProtNLM"/>
    </source>
</evidence>
<dbReference type="AlphaFoldDB" id="A0A2T0G6K6"/>
<keyword evidence="2" id="KW-0812">Transmembrane</keyword>
<evidence type="ECO:0000256" key="2">
    <source>
        <dbReference type="SAM" id="Phobius"/>
    </source>
</evidence>
<evidence type="ECO:0000313" key="4">
    <source>
        <dbReference type="Proteomes" id="UP000238573"/>
    </source>
</evidence>
<comment type="caution">
    <text evidence="3">The sequence shown here is derived from an EMBL/GenBank/DDBJ whole genome shotgun (WGS) entry which is preliminary data.</text>
</comment>